<feature type="domain" description="C2H2-type" evidence="2">
    <location>
        <begin position="39"/>
        <end position="66"/>
    </location>
</feature>
<keyword evidence="1" id="KW-0479">Metal-binding</keyword>
<dbReference type="PANTHER" id="PTHR46353:SF23">
    <property type="entry name" value="C2H2 ZINC FINGER-CONTAINING PROTEIN-RELATED"/>
    <property type="match status" value="1"/>
</dbReference>
<dbReference type="Gramene" id="OE9A115814T1">
    <property type="protein sequence ID" value="OE9A115814C1"/>
    <property type="gene ID" value="OE9A115814"/>
</dbReference>
<dbReference type="GO" id="GO:0005634">
    <property type="term" value="C:nucleus"/>
    <property type="evidence" value="ECO:0007669"/>
    <property type="project" value="TreeGrafter"/>
</dbReference>
<dbReference type="InterPro" id="IPR044299">
    <property type="entry name" value="GIS3/ZFP5/ZFP6"/>
</dbReference>
<dbReference type="InterPro" id="IPR013087">
    <property type="entry name" value="Znf_C2H2_type"/>
</dbReference>
<dbReference type="PROSITE" id="PS00028">
    <property type="entry name" value="ZINC_FINGER_C2H2_1"/>
    <property type="match status" value="1"/>
</dbReference>
<evidence type="ECO:0000313" key="4">
    <source>
        <dbReference type="Proteomes" id="UP000594638"/>
    </source>
</evidence>
<dbReference type="GO" id="GO:0009740">
    <property type="term" value="P:gibberellic acid mediated signaling pathway"/>
    <property type="evidence" value="ECO:0007669"/>
    <property type="project" value="TreeGrafter"/>
</dbReference>
<gene>
    <name evidence="3" type="ORF">OLEA9_A115814</name>
</gene>
<accession>A0A8S0RC06</accession>
<dbReference type="GO" id="GO:0003700">
    <property type="term" value="F:DNA-binding transcription factor activity"/>
    <property type="evidence" value="ECO:0007669"/>
    <property type="project" value="TreeGrafter"/>
</dbReference>
<keyword evidence="1" id="KW-0862">Zinc</keyword>
<keyword evidence="1" id="KW-0863">Zinc-finger</keyword>
<evidence type="ECO:0000256" key="1">
    <source>
        <dbReference type="PROSITE-ProRule" id="PRU00042"/>
    </source>
</evidence>
<evidence type="ECO:0000313" key="3">
    <source>
        <dbReference type="EMBL" id="CAA2976177.1"/>
    </source>
</evidence>
<dbReference type="Proteomes" id="UP000594638">
    <property type="component" value="Unassembled WGS sequence"/>
</dbReference>
<dbReference type="GO" id="GO:0009736">
    <property type="term" value="P:cytokinin-activated signaling pathway"/>
    <property type="evidence" value="ECO:0007669"/>
    <property type="project" value="TreeGrafter"/>
</dbReference>
<keyword evidence="4" id="KW-1185">Reference proteome</keyword>
<dbReference type="GO" id="GO:0000976">
    <property type="term" value="F:transcription cis-regulatory region binding"/>
    <property type="evidence" value="ECO:0007669"/>
    <property type="project" value="TreeGrafter"/>
</dbReference>
<dbReference type="EMBL" id="CACTIH010002374">
    <property type="protein sequence ID" value="CAA2976177.1"/>
    <property type="molecule type" value="Genomic_DNA"/>
</dbReference>
<reference evidence="3 4" key="1">
    <citation type="submission" date="2019-12" db="EMBL/GenBank/DDBJ databases">
        <authorList>
            <person name="Alioto T."/>
            <person name="Alioto T."/>
            <person name="Gomez Garrido J."/>
        </authorList>
    </citation>
    <scope>NUCLEOTIDE SEQUENCE [LARGE SCALE GENOMIC DNA]</scope>
</reference>
<dbReference type="PROSITE" id="PS50157">
    <property type="entry name" value="ZINC_FINGER_C2H2_2"/>
    <property type="match status" value="1"/>
</dbReference>
<dbReference type="AlphaFoldDB" id="A0A8S0RC06"/>
<protein>
    <submittedName>
        <fullName evidence="3">Zinc finger 7-like</fullName>
    </submittedName>
</protein>
<comment type="caution">
    <text evidence="3">The sequence shown here is derived from an EMBL/GenBank/DDBJ whole genome shotgun (WGS) entry which is preliminary data.</text>
</comment>
<proteinExistence type="predicted"/>
<dbReference type="GO" id="GO:0008270">
    <property type="term" value="F:zinc ion binding"/>
    <property type="evidence" value="ECO:0007669"/>
    <property type="project" value="UniProtKB-KW"/>
</dbReference>
<sequence length="233" mass="26284">MALKGKGVLVLGDKNEANLSPVEKNEMTKLTKTVRFHEYTCTFCFKKFYCAQAMGGHQNAHRLERNREKKLFVQDTIGYPKQAFIRSVKTLKDSESKSNVAAIKFRLLNNLMKRETAPAVSQKKVIKPHPASFEVGESSSSRVARIVPQKKLAPLRIKPKSVTIAAKGHYYCHPYYNQRFIVSKKPTFSPIQLNSFPPKELSLAEKVGIRTEAMLCNGGNEVEAEKLDLTLKL</sequence>
<name>A0A8S0RC06_OLEEU</name>
<evidence type="ECO:0000259" key="2">
    <source>
        <dbReference type="PROSITE" id="PS50157"/>
    </source>
</evidence>
<dbReference type="GO" id="GO:0010090">
    <property type="term" value="P:trichome morphogenesis"/>
    <property type="evidence" value="ECO:0007669"/>
    <property type="project" value="InterPro"/>
</dbReference>
<organism evidence="3 4">
    <name type="scientific">Olea europaea subsp. europaea</name>
    <dbReference type="NCBI Taxonomy" id="158383"/>
    <lineage>
        <taxon>Eukaryota</taxon>
        <taxon>Viridiplantae</taxon>
        <taxon>Streptophyta</taxon>
        <taxon>Embryophyta</taxon>
        <taxon>Tracheophyta</taxon>
        <taxon>Spermatophyta</taxon>
        <taxon>Magnoliopsida</taxon>
        <taxon>eudicotyledons</taxon>
        <taxon>Gunneridae</taxon>
        <taxon>Pentapetalae</taxon>
        <taxon>asterids</taxon>
        <taxon>lamiids</taxon>
        <taxon>Lamiales</taxon>
        <taxon>Oleaceae</taxon>
        <taxon>Oleeae</taxon>
        <taxon>Olea</taxon>
    </lineage>
</organism>
<dbReference type="PANTHER" id="PTHR46353">
    <property type="entry name" value="ZINC FINGER PROTEIN 5"/>
    <property type="match status" value="1"/>
</dbReference>
<dbReference type="OrthoDB" id="837291at2759"/>